<gene>
    <name evidence="1" type="ORF">QUC21_02285</name>
</gene>
<comment type="caution">
    <text evidence="1">The sequence shown here is derived from an EMBL/GenBank/DDBJ whole genome shotgun (WGS) entry which is preliminary data.</text>
</comment>
<accession>A0ABT7VY14</accession>
<dbReference type="RefSeq" id="WP_289784245.1">
    <property type="nucleotide sequence ID" value="NZ_JAUDJE010000001.1"/>
</dbReference>
<evidence type="ECO:0000313" key="1">
    <source>
        <dbReference type="EMBL" id="MDM9557834.1"/>
    </source>
</evidence>
<keyword evidence="2" id="KW-1185">Reference proteome</keyword>
<protein>
    <submittedName>
        <fullName evidence="1">Uncharacterized protein</fullName>
    </submittedName>
</protein>
<evidence type="ECO:0000313" key="2">
    <source>
        <dbReference type="Proteomes" id="UP001175604"/>
    </source>
</evidence>
<dbReference type="EMBL" id="JAUDJE010000001">
    <property type="protein sequence ID" value="MDM9557834.1"/>
    <property type="molecule type" value="Genomic_DNA"/>
</dbReference>
<dbReference type="Proteomes" id="UP001175604">
    <property type="component" value="Unassembled WGS sequence"/>
</dbReference>
<name>A0ABT7VY14_9BORD</name>
<sequence>MNPDAFALHDLTHFPVVLARRPRASAGTAQLWTREMDMLAASPEPFVLIGTDLNVDLAPLERRDMAAWQAVNLARLRQRCAGFVSIVPDPRAFGLPFAAVATLAQARDKARELLAAFGAAGTEPPRAADARLALLA</sequence>
<proteinExistence type="predicted"/>
<organism evidence="1 2">
    <name type="scientific">Bordetella petrii</name>
    <dbReference type="NCBI Taxonomy" id="94624"/>
    <lineage>
        <taxon>Bacteria</taxon>
        <taxon>Pseudomonadati</taxon>
        <taxon>Pseudomonadota</taxon>
        <taxon>Betaproteobacteria</taxon>
        <taxon>Burkholderiales</taxon>
        <taxon>Alcaligenaceae</taxon>
        <taxon>Bordetella</taxon>
    </lineage>
</organism>
<reference evidence="1" key="1">
    <citation type="submission" date="2023-06" db="EMBL/GenBank/DDBJ databases">
        <title>full genome analysis of Phenantherene degrader P3.</title>
        <authorList>
            <person name="Akbar A."/>
            <person name="Rahmeh R."/>
            <person name="Kishk M."/>
        </authorList>
    </citation>
    <scope>NUCLEOTIDE SEQUENCE</scope>
    <source>
        <strain evidence="1">P3</strain>
    </source>
</reference>